<protein>
    <submittedName>
        <fullName evidence="3">EF-hand domain-containing protein</fullName>
    </submittedName>
</protein>
<dbReference type="Gene3D" id="1.10.238.10">
    <property type="entry name" value="EF-hand"/>
    <property type="match status" value="1"/>
</dbReference>
<evidence type="ECO:0000256" key="1">
    <source>
        <dbReference type="SAM" id="SignalP"/>
    </source>
</evidence>
<gene>
    <name evidence="3" type="ORF">K6Y31_13320</name>
</gene>
<dbReference type="InterPro" id="IPR018247">
    <property type="entry name" value="EF_Hand_1_Ca_BS"/>
</dbReference>
<dbReference type="Pfam" id="PF13499">
    <property type="entry name" value="EF-hand_7"/>
    <property type="match status" value="1"/>
</dbReference>
<feature type="chain" id="PRO_5046269551" evidence="1">
    <location>
        <begin position="23"/>
        <end position="117"/>
    </location>
</feature>
<dbReference type="InterPro" id="IPR002048">
    <property type="entry name" value="EF_hand_dom"/>
</dbReference>
<evidence type="ECO:0000259" key="2">
    <source>
        <dbReference type="Pfam" id="PF13499"/>
    </source>
</evidence>
<name>A0ABS8W9U0_9GAMM</name>
<feature type="signal peptide" evidence="1">
    <location>
        <begin position="1"/>
        <end position="22"/>
    </location>
</feature>
<dbReference type="EMBL" id="JAIMJA010000013">
    <property type="protein sequence ID" value="MCE2595786.1"/>
    <property type="molecule type" value="Genomic_DNA"/>
</dbReference>
<evidence type="ECO:0000313" key="3">
    <source>
        <dbReference type="EMBL" id="MCE2595786.1"/>
    </source>
</evidence>
<organism evidence="3 4">
    <name type="scientific">Motilimonas cestriensis</name>
    <dbReference type="NCBI Taxonomy" id="2742685"/>
    <lineage>
        <taxon>Bacteria</taxon>
        <taxon>Pseudomonadati</taxon>
        <taxon>Pseudomonadota</taxon>
        <taxon>Gammaproteobacteria</taxon>
        <taxon>Alteromonadales</taxon>
        <taxon>Alteromonadales genera incertae sedis</taxon>
        <taxon>Motilimonas</taxon>
    </lineage>
</organism>
<dbReference type="InterPro" id="IPR011992">
    <property type="entry name" value="EF-hand-dom_pair"/>
</dbReference>
<evidence type="ECO:0000313" key="4">
    <source>
        <dbReference type="Proteomes" id="UP001201273"/>
    </source>
</evidence>
<keyword evidence="1" id="KW-0732">Signal</keyword>
<keyword evidence="4" id="KW-1185">Reference proteome</keyword>
<dbReference type="PROSITE" id="PS00018">
    <property type="entry name" value="EF_HAND_1"/>
    <property type="match status" value="2"/>
</dbReference>
<accession>A0ABS8W9U0</accession>
<dbReference type="RefSeq" id="WP_233053451.1">
    <property type="nucleotide sequence ID" value="NZ_JAIMJA010000013.1"/>
</dbReference>
<dbReference type="Proteomes" id="UP001201273">
    <property type="component" value="Unassembled WGS sequence"/>
</dbReference>
<proteinExistence type="predicted"/>
<comment type="caution">
    <text evidence="3">The sequence shown here is derived from an EMBL/GenBank/DDBJ whole genome shotgun (WGS) entry which is preliminary data.</text>
</comment>
<sequence length="117" mass="12955">MKASWIYTAGLVALLLAGTSFAATQMGYGQGGCMRMGNGGGQYQPEFAELDLNKSGDVTLEEFTAFRQERQANRPGKGRNARMMDDQDMFNVLDQDANGMMSEAEFLEHREGCRGNW</sequence>
<reference evidence="3 4" key="1">
    <citation type="journal article" date="2022" name="Environ. Microbiol. Rep.">
        <title>Eco-phylogenetic analyses reveal divergent evolution of vitamin B12 metabolism in the marine bacterial family 'Psychromonadaceae'.</title>
        <authorList>
            <person name="Jin X."/>
            <person name="Yang Y."/>
            <person name="Cao H."/>
            <person name="Gao B."/>
            <person name="Zhao Z."/>
        </authorList>
    </citation>
    <scope>NUCLEOTIDE SEQUENCE [LARGE SCALE GENOMIC DNA]</scope>
    <source>
        <strain evidence="3 4">MKS20</strain>
    </source>
</reference>
<dbReference type="SUPFAM" id="SSF47473">
    <property type="entry name" value="EF-hand"/>
    <property type="match status" value="1"/>
</dbReference>
<feature type="domain" description="EF-hand" evidence="2">
    <location>
        <begin position="46"/>
        <end position="108"/>
    </location>
</feature>